<protein>
    <recommendedName>
        <fullName evidence="4">DUF4378 domain-containing protein</fullName>
    </recommendedName>
</protein>
<reference evidence="2 3" key="1">
    <citation type="submission" date="2024-02" db="EMBL/GenBank/DDBJ databases">
        <title>High-quality chromosome-scale genome assembly of Pensacola bahiagrass (Paspalum notatum Flugge var. saurae).</title>
        <authorList>
            <person name="Vega J.M."/>
            <person name="Podio M."/>
            <person name="Orjuela J."/>
            <person name="Siena L.A."/>
            <person name="Pessino S.C."/>
            <person name="Combes M.C."/>
            <person name="Mariac C."/>
            <person name="Albertini E."/>
            <person name="Pupilli F."/>
            <person name="Ortiz J.P.A."/>
            <person name="Leblanc O."/>
        </authorList>
    </citation>
    <scope>NUCLEOTIDE SEQUENCE [LARGE SCALE GENOMIC DNA]</scope>
    <source>
        <strain evidence="2">R1</strain>
        <tissue evidence="2">Leaf</tissue>
    </source>
</reference>
<dbReference type="AlphaFoldDB" id="A0AAQ3SMW2"/>
<proteinExistence type="predicted"/>
<dbReference type="PANTHER" id="PTHR33623:SF14">
    <property type="entry name" value="OS10G0524000 PROTEIN"/>
    <property type="match status" value="1"/>
</dbReference>
<dbReference type="Proteomes" id="UP001341281">
    <property type="component" value="Chromosome 02"/>
</dbReference>
<feature type="region of interest" description="Disordered" evidence="1">
    <location>
        <begin position="43"/>
        <end position="212"/>
    </location>
</feature>
<feature type="compositionally biased region" description="Basic and acidic residues" evidence="1">
    <location>
        <begin position="185"/>
        <end position="199"/>
    </location>
</feature>
<dbReference type="PANTHER" id="PTHR33623">
    <property type="entry name" value="OS04G0572500 PROTEIN"/>
    <property type="match status" value="1"/>
</dbReference>
<feature type="compositionally biased region" description="Low complexity" evidence="1">
    <location>
        <begin position="128"/>
        <end position="142"/>
    </location>
</feature>
<evidence type="ECO:0000313" key="2">
    <source>
        <dbReference type="EMBL" id="WVZ57428.1"/>
    </source>
</evidence>
<dbReference type="EMBL" id="CP144746">
    <property type="protein sequence ID" value="WVZ57428.1"/>
    <property type="molecule type" value="Genomic_DNA"/>
</dbReference>
<sequence>MAAGGAGATPPLRLKDLLELDCDSCSAAGFRCYPRRLLGDSPSSLSAAGHLLDSSSSSLSLRGRRRPSKLSHLSRSISRRLSRGRGFWRRRDDDDVEEEEQAVSTGCEETTTSSSESSDNSSRRRSRASSGDSSDFSSSASTGDEHEEAMKKRGSSEEADDCREEQLSPVAVMDFPAADDDDSGAEDRGSGGGGARDDGGAAAGSPSFSLERLQRRNMHKIRRFGSRDDLGPVDLKPRLAATCGPGADSLAVADDDATAQKVIVQCRPEDAATPTCASGAGAGVGVRDAPDDERVLVPLLMGMVSASVDDDVTERLLLDFFFAEMKRRRSAPHAEAERVVDGEAVAAARCWLEGTGAERWGLKDVLGAGEDVVAEMERGRRWMQVGEEEREIGAVVAGMLADQVVDEAVWDLLV</sequence>
<feature type="compositionally biased region" description="Low complexity" evidence="1">
    <location>
        <begin position="108"/>
        <end position="120"/>
    </location>
</feature>
<evidence type="ECO:0008006" key="4">
    <source>
        <dbReference type="Google" id="ProtNLM"/>
    </source>
</evidence>
<organism evidence="2 3">
    <name type="scientific">Paspalum notatum var. saurae</name>
    <dbReference type="NCBI Taxonomy" id="547442"/>
    <lineage>
        <taxon>Eukaryota</taxon>
        <taxon>Viridiplantae</taxon>
        <taxon>Streptophyta</taxon>
        <taxon>Embryophyta</taxon>
        <taxon>Tracheophyta</taxon>
        <taxon>Spermatophyta</taxon>
        <taxon>Magnoliopsida</taxon>
        <taxon>Liliopsida</taxon>
        <taxon>Poales</taxon>
        <taxon>Poaceae</taxon>
        <taxon>PACMAD clade</taxon>
        <taxon>Panicoideae</taxon>
        <taxon>Andropogonodae</taxon>
        <taxon>Paspaleae</taxon>
        <taxon>Paspalinae</taxon>
        <taxon>Paspalum</taxon>
    </lineage>
</organism>
<gene>
    <name evidence="2" type="ORF">U9M48_007814</name>
</gene>
<evidence type="ECO:0000313" key="3">
    <source>
        <dbReference type="Proteomes" id="UP001341281"/>
    </source>
</evidence>
<feature type="compositionally biased region" description="Basic residues" evidence="1">
    <location>
        <begin position="77"/>
        <end position="88"/>
    </location>
</feature>
<accession>A0AAQ3SMW2</accession>
<feature type="compositionally biased region" description="Low complexity" evidence="1">
    <location>
        <begin position="43"/>
        <end position="61"/>
    </location>
</feature>
<name>A0AAQ3SMW2_PASNO</name>
<keyword evidence="3" id="KW-1185">Reference proteome</keyword>
<evidence type="ECO:0000256" key="1">
    <source>
        <dbReference type="SAM" id="MobiDB-lite"/>
    </source>
</evidence>